<name>A0A1J7INX9_9PEZI</name>
<evidence type="ECO:0000313" key="2">
    <source>
        <dbReference type="EMBL" id="OIW22825.1"/>
    </source>
</evidence>
<keyword evidence="3" id="KW-1185">Reference proteome</keyword>
<accession>A0A1J7INX9</accession>
<sequence length="590" mass="65562">MTDALYTRSPHFPHHQLPRLRRATPPISGHRRAVSLKDLLDNKEDAYIGGGSDALDLLDISFMASDGSLRWKNATGADQERAAAHLRLRFNVVDLFHAEPFVILGCYPVIPSGGRLPYSVGGLIAVWRSDDDMDFWPMLGEEGHGECEKEVDEGLLEGFETYKMPTDGAVLNMATKIFPDCDAMTYFYDALIIEFPLTNEQDFMSNVQELPRSIMKLPLLLRYHNGPLAISETRRRVRQPKPQVVADKDGRRPEDTTDYIRHDGKFYPGSMICSTTKDGDWYSTITASIAVVKKDEKRLVCSWHNWLDHDTEYPGLLGKDTDEARRVFCLCQGRDPLNDDKAGSEVGFVMDRIGIPGDIALARLYDSTKFENSFMDIVHKSGQPVTAKSLVPSIDINILDTFQIDGYPTGLQHVSSLGRRYEITRGPRSRHRPFQVPEKADPSLFPHPEVAYISLQQGLCSVEQPAQTAHPYIRNSACGSVLVRDCDRSQTKKETQDEVLGRGECCGVVHFTDLKAKSSFVGALMMYCDSFDPLIADGWTVDTGAETVGDPSTIASALANEPLSATPHKKAVHRPSDESDGPPSKRGRGG</sequence>
<feature type="region of interest" description="Disordered" evidence="1">
    <location>
        <begin position="560"/>
        <end position="590"/>
    </location>
</feature>
<feature type="compositionally biased region" description="Basic and acidic residues" evidence="1">
    <location>
        <begin position="246"/>
        <end position="259"/>
    </location>
</feature>
<organism evidence="2 3">
    <name type="scientific">Coniochaeta ligniaria NRRL 30616</name>
    <dbReference type="NCBI Taxonomy" id="1408157"/>
    <lineage>
        <taxon>Eukaryota</taxon>
        <taxon>Fungi</taxon>
        <taxon>Dikarya</taxon>
        <taxon>Ascomycota</taxon>
        <taxon>Pezizomycotina</taxon>
        <taxon>Sordariomycetes</taxon>
        <taxon>Sordariomycetidae</taxon>
        <taxon>Coniochaetales</taxon>
        <taxon>Coniochaetaceae</taxon>
        <taxon>Coniochaeta</taxon>
    </lineage>
</organism>
<dbReference type="Proteomes" id="UP000182658">
    <property type="component" value="Unassembled WGS sequence"/>
</dbReference>
<dbReference type="OrthoDB" id="4576986at2759"/>
<reference evidence="2 3" key="1">
    <citation type="submission" date="2016-10" db="EMBL/GenBank/DDBJ databases">
        <title>Draft genome sequence of Coniochaeta ligniaria NRRL30616, a lignocellulolytic fungus for bioabatement of inhibitors in plant biomass hydrolysates.</title>
        <authorList>
            <consortium name="DOE Joint Genome Institute"/>
            <person name="Jimenez D.J."/>
            <person name="Hector R.E."/>
            <person name="Riley R."/>
            <person name="Sun H."/>
            <person name="Grigoriev I.V."/>
            <person name="Van Elsas J.D."/>
            <person name="Nichols N.N."/>
        </authorList>
    </citation>
    <scope>NUCLEOTIDE SEQUENCE [LARGE SCALE GENOMIC DNA]</scope>
    <source>
        <strain evidence="2 3">NRRL 30616</strain>
    </source>
</reference>
<gene>
    <name evidence="2" type="ORF">CONLIGDRAFT_650264</name>
</gene>
<protein>
    <submittedName>
        <fullName evidence="2">Uncharacterized protein</fullName>
    </submittedName>
</protein>
<feature type="region of interest" description="Disordered" evidence="1">
    <location>
        <begin position="234"/>
        <end position="259"/>
    </location>
</feature>
<evidence type="ECO:0000256" key="1">
    <source>
        <dbReference type="SAM" id="MobiDB-lite"/>
    </source>
</evidence>
<dbReference type="EMBL" id="KV875110">
    <property type="protein sequence ID" value="OIW22825.1"/>
    <property type="molecule type" value="Genomic_DNA"/>
</dbReference>
<evidence type="ECO:0000313" key="3">
    <source>
        <dbReference type="Proteomes" id="UP000182658"/>
    </source>
</evidence>
<proteinExistence type="predicted"/>
<dbReference type="AlphaFoldDB" id="A0A1J7INX9"/>
<dbReference type="InParanoid" id="A0A1J7INX9"/>